<accession>A0ACB5RWQ3</accession>
<keyword evidence="2" id="KW-1185">Reference proteome</keyword>
<proteinExistence type="predicted"/>
<dbReference type="EMBL" id="BSXG01000016">
    <property type="protein sequence ID" value="GME24993.1"/>
    <property type="molecule type" value="Genomic_DNA"/>
</dbReference>
<reference evidence="1" key="1">
    <citation type="submission" date="2024-09" db="EMBL/GenBank/DDBJ databases">
        <title>Draft Genome Sequences of Neofusicoccum parvum.</title>
        <authorList>
            <person name="Ashida A."/>
            <person name="Camagna M."/>
            <person name="Tanaka A."/>
            <person name="Takemoto D."/>
        </authorList>
    </citation>
    <scope>NUCLEOTIDE SEQUENCE</scope>
    <source>
        <strain evidence="1">PPO83</strain>
    </source>
</reference>
<evidence type="ECO:0000313" key="1">
    <source>
        <dbReference type="EMBL" id="GME24993.1"/>
    </source>
</evidence>
<dbReference type="Proteomes" id="UP001165186">
    <property type="component" value="Unassembled WGS sequence"/>
</dbReference>
<sequence length="92" mass="10171">MGEKPFQCQYCSKAFSRSDNFHQHLRTVHSNENTAGQNGENNANNNNNNSSSSSNDQAGTVFEQSDAATSFFEGLQTYANVNSPTEAQEDWD</sequence>
<gene>
    <name evidence="1" type="primary">g3681</name>
    <name evidence="1" type="ORF">NpPPO83_00003681</name>
</gene>
<name>A0ACB5RWQ3_9PEZI</name>
<evidence type="ECO:0000313" key="2">
    <source>
        <dbReference type="Proteomes" id="UP001165186"/>
    </source>
</evidence>
<protein>
    <submittedName>
        <fullName evidence="1">Amidohydrolase 2</fullName>
    </submittedName>
</protein>
<organism evidence="1 2">
    <name type="scientific">Neofusicoccum parvum</name>
    <dbReference type="NCBI Taxonomy" id="310453"/>
    <lineage>
        <taxon>Eukaryota</taxon>
        <taxon>Fungi</taxon>
        <taxon>Dikarya</taxon>
        <taxon>Ascomycota</taxon>
        <taxon>Pezizomycotina</taxon>
        <taxon>Dothideomycetes</taxon>
        <taxon>Dothideomycetes incertae sedis</taxon>
        <taxon>Botryosphaeriales</taxon>
        <taxon>Botryosphaeriaceae</taxon>
        <taxon>Neofusicoccum</taxon>
    </lineage>
</organism>
<comment type="caution">
    <text evidence="1">The sequence shown here is derived from an EMBL/GenBank/DDBJ whole genome shotgun (WGS) entry which is preliminary data.</text>
</comment>